<comment type="caution">
    <text evidence="2">The sequence shown here is derived from an EMBL/GenBank/DDBJ whole genome shotgun (WGS) entry which is preliminary data.</text>
</comment>
<gene>
    <name evidence="2" type="ORF">H9701_05575</name>
</gene>
<dbReference type="AlphaFoldDB" id="A0A9D2P0G5"/>
<dbReference type="Proteomes" id="UP000823882">
    <property type="component" value="Unassembled WGS sequence"/>
</dbReference>
<organism evidence="2 3">
    <name type="scientific">Candidatus Intestinimonas pullistercoris</name>
    <dbReference type="NCBI Taxonomy" id="2838623"/>
    <lineage>
        <taxon>Bacteria</taxon>
        <taxon>Bacillati</taxon>
        <taxon>Bacillota</taxon>
        <taxon>Clostridia</taxon>
        <taxon>Eubacteriales</taxon>
        <taxon>Intestinimonas</taxon>
    </lineage>
</organism>
<keyword evidence="1" id="KW-0812">Transmembrane</keyword>
<protein>
    <submittedName>
        <fullName evidence="2">Uncharacterized protein</fullName>
    </submittedName>
</protein>
<evidence type="ECO:0000256" key="1">
    <source>
        <dbReference type="SAM" id="Phobius"/>
    </source>
</evidence>
<name>A0A9D2P0G5_9FIRM</name>
<sequence length="263" mass="28758">MERKNKLVLFLLIVLVMGVAMFSGFGLTLFGGSEVEIVLPTPIPSGSGTGEGPGESGWVEDVRVTPETVQNVIATLARPENYSRTVTVEMAAGEDRTGTYTASVLVDGAWTSVWLDHDAYRSVGEQRTILYLDPETGEGTLYRWYGTGGEVVSWPVERGEDDLAQHIPTYEDVLELDPDSIVDAGFVVRDGVSCVYVEAQVEELGYLERYWVSTENGLLIAAETSKDGVVVLRMSSTEAEVLQTADEERFTLPDGTVLHRQGE</sequence>
<reference evidence="2" key="1">
    <citation type="journal article" date="2021" name="PeerJ">
        <title>Extensive microbial diversity within the chicken gut microbiome revealed by metagenomics and culture.</title>
        <authorList>
            <person name="Gilroy R."/>
            <person name="Ravi A."/>
            <person name="Getino M."/>
            <person name="Pursley I."/>
            <person name="Horton D.L."/>
            <person name="Alikhan N.F."/>
            <person name="Baker D."/>
            <person name="Gharbi K."/>
            <person name="Hall N."/>
            <person name="Watson M."/>
            <person name="Adriaenssens E.M."/>
            <person name="Foster-Nyarko E."/>
            <person name="Jarju S."/>
            <person name="Secka A."/>
            <person name="Antonio M."/>
            <person name="Oren A."/>
            <person name="Chaudhuri R.R."/>
            <person name="La Ragione R."/>
            <person name="Hildebrand F."/>
            <person name="Pallen M.J."/>
        </authorList>
    </citation>
    <scope>NUCLEOTIDE SEQUENCE</scope>
    <source>
        <strain evidence="2">CHK186-1790</strain>
    </source>
</reference>
<feature type="transmembrane region" description="Helical" evidence="1">
    <location>
        <begin position="7"/>
        <end position="30"/>
    </location>
</feature>
<keyword evidence="1" id="KW-1133">Transmembrane helix</keyword>
<proteinExistence type="predicted"/>
<evidence type="ECO:0000313" key="3">
    <source>
        <dbReference type="Proteomes" id="UP000823882"/>
    </source>
</evidence>
<keyword evidence="1" id="KW-0472">Membrane</keyword>
<evidence type="ECO:0000313" key="2">
    <source>
        <dbReference type="EMBL" id="HJC41006.1"/>
    </source>
</evidence>
<accession>A0A9D2P0G5</accession>
<dbReference type="EMBL" id="DWWJ01000100">
    <property type="protein sequence ID" value="HJC41006.1"/>
    <property type="molecule type" value="Genomic_DNA"/>
</dbReference>
<reference evidence="2" key="2">
    <citation type="submission" date="2021-04" db="EMBL/GenBank/DDBJ databases">
        <authorList>
            <person name="Gilroy R."/>
        </authorList>
    </citation>
    <scope>NUCLEOTIDE SEQUENCE</scope>
    <source>
        <strain evidence="2">CHK186-1790</strain>
    </source>
</reference>